<evidence type="ECO:0000256" key="2">
    <source>
        <dbReference type="SAM" id="Phobius"/>
    </source>
</evidence>
<dbReference type="RefSeq" id="XP_025529084.1">
    <property type="nucleotide sequence ID" value="XM_025677453.1"/>
</dbReference>
<reference evidence="3 4" key="1">
    <citation type="submission" date="2018-02" db="EMBL/GenBank/DDBJ databases">
        <title>The genomes of Aspergillus section Nigri reveals drivers in fungal speciation.</title>
        <authorList>
            <consortium name="DOE Joint Genome Institute"/>
            <person name="Vesth T.C."/>
            <person name="Nybo J."/>
            <person name="Theobald S."/>
            <person name="Brandl J."/>
            <person name="Frisvad J.C."/>
            <person name="Nielsen K.F."/>
            <person name="Lyhne E.K."/>
            <person name="Kogle M.E."/>
            <person name="Kuo A."/>
            <person name="Riley R."/>
            <person name="Clum A."/>
            <person name="Nolan M."/>
            <person name="Lipzen A."/>
            <person name="Salamov A."/>
            <person name="Henrissat B."/>
            <person name="Wiebenga A."/>
            <person name="De vries R.P."/>
            <person name="Grigoriev I.V."/>
            <person name="Mortensen U.H."/>
            <person name="Andersen M.R."/>
            <person name="Baker S.E."/>
        </authorList>
    </citation>
    <scope>NUCLEOTIDE SEQUENCE [LARGE SCALE GENOMIC DNA]</scope>
    <source>
        <strain evidence="3 4">CBS 114.51</strain>
    </source>
</reference>
<keyword evidence="2" id="KW-1133">Transmembrane helix</keyword>
<dbReference type="AlphaFoldDB" id="A0A8T8X5G0"/>
<feature type="transmembrane region" description="Helical" evidence="2">
    <location>
        <begin position="61"/>
        <end position="80"/>
    </location>
</feature>
<sequence>MSRYRSEREGGGTEALSNVHTGGKKKKKTKQNQSSKSEVRQGPKIWNRGCPSRREAETKPWVGVARTGSTLAECIVFLLLSARSGRGPASSFPVVLTSVQYLISAFCAYIFLYNCCCSKSRRAYACGLLVRRCRPEGVGSK</sequence>
<proteinExistence type="predicted"/>
<gene>
    <name evidence="3" type="ORF">BO86DRAFT_53572</name>
</gene>
<evidence type="ECO:0000313" key="3">
    <source>
        <dbReference type="EMBL" id="RAH83190.1"/>
    </source>
</evidence>
<dbReference type="EMBL" id="KZ824784">
    <property type="protein sequence ID" value="RAH83190.1"/>
    <property type="molecule type" value="Genomic_DNA"/>
</dbReference>
<feature type="region of interest" description="Disordered" evidence="1">
    <location>
        <begin position="1"/>
        <end position="54"/>
    </location>
</feature>
<name>A0A8T8X5G0_ASPJA</name>
<keyword evidence="4" id="KW-1185">Reference proteome</keyword>
<feature type="compositionally biased region" description="Basic and acidic residues" evidence="1">
    <location>
        <begin position="1"/>
        <end position="11"/>
    </location>
</feature>
<evidence type="ECO:0000256" key="1">
    <source>
        <dbReference type="SAM" id="MobiDB-lite"/>
    </source>
</evidence>
<keyword evidence="2" id="KW-0812">Transmembrane</keyword>
<organism evidence="3 4">
    <name type="scientific">Aspergillus japonicus CBS 114.51</name>
    <dbReference type="NCBI Taxonomy" id="1448312"/>
    <lineage>
        <taxon>Eukaryota</taxon>
        <taxon>Fungi</taxon>
        <taxon>Dikarya</taxon>
        <taxon>Ascomycota</taxon>
        <taxon>Pezizomycotina</taxon>
        <taxon>Eurotiomycetes</taxon>
        <taxon>Eurotiomycetidae</taxon>
        <taxon>Eurotiales</taxon>
        <taxon>Aspergillaceae</taxon>
        <taxon>Aspergillus</taxon>
        <taxon>Aspergillus subgen. Circumdati</taxon>
    </lineage>
</organism>
<dbReference type="Proteomes" id="UP000249497">
    <property type="component" value="Unassembled WGS sequence"/>
</dbReference>
<keyword evidence="2" id="KW-0472">Membrane</keyword>
<feature type="transmembrane region" description="Helical" evidence="2">
    <location>
        <begin position="92"/>
        <end position="112"/>
    </location>
</feature>
<evidence type="ECO:0000313" key="4">
    <source>
        <dbReference type="Proteomes" id="UP000249497"/>
    </source>
</evidence>
<dbReference type="GeneID" id="37181146"/>
<protein>
    <submittedName>
        <fullName evidence="3">Uncharacterized protein</fullName>
    </submittedName>
</protein>
<accession>A0A8T8X5G0</accession>